<dbReference type="RefSeq" id="WP_163991167.1">
    <property type="nucleotide sequence ID" value="NZ_WUEY01000016.1"/>
</dbReference>
<comment type="caution">
    <text evidence="1">The sequence shown here is derived from an EMBL/GenBank/DDBJ whole genome shotgun (WGS) entry which is preliminary data.</text>
</comment>
<name>A0A6L9UFN6_9HYPH</name>
<proteinExistence type="predicted"/>
<evidence type="ECO:0000313" key="1">
    <source>
        <dbReference type="EMBL" id="NEI73122.1"/>
    </source>
</evidence>
<protein>
    <submittedName>
        <fullName evidence="1">Uncharacterized protein</fullName>
    </submittedName>
</protein>
<dbReference type="EMBL" id="WUEY01000016">
    <property type="protein sequence ID" value="NEI73122.1"/>
    <property type="molecule type" value="Genomic_DNA"/>
</dbReference>
<dbReference type="Proteomes" id="UP000483035">
    <property type="component" value="Unassembled WGS sequence"/>
</dbReference>
<gene>
    <name evidence="1" type="ORF">GR212_26515</name>
</gene>
<accession>A0A6L9UFN6</accession>
<organism evidence="1 2">
    <name type="scientific">Rhizobium lusitanum</name>
    <dbReference type="NCBI Taxonomy" id="293958"/>
    <lineage>
        <taxon>Bacteria</taxon>
        <taxon>Pseudomonadati</taxon>
        <taxon>Pseudomonadota</taxon>
        <taxon>Alphaproteobacteria</taxon>
        <taxon>Hyphomicrobiales</taxon>
        <taxon>Rhizobiaceae</taxon>
        <taxon>Rhizobium/Agrobacterium group</taxon>
        <taxon>Rhizobium</taxon>
    </lineage>
</organism>
<reference evidence="1 2" key="1">
    <citation type="submission" date="2019-12" db="EMBL/GenBank/DDBJ databases">
        <title>Rhizobium genotypes associated with high levels of biological nitrogen fixation by grain legumes in a temperate-maritime cropping system.</title>
        <authorList>
            <person name="Maluk M."/>
            <person name="Francesc Ferrando Molina F."/>
            <person name="Lopez Del Egido L."/>
            <person name="Lafos M."/>
            <person name="Langarica-Fuentes A."/>
            <person name="Gebre Yohannes G."/>
            <person name="Young M.W."/>
            <person name="Martin P."/>
            <person name="Gantlett R."/>
            <person name="Kenicer G."/>
            <person name="Hawes C."/>
            <person name="Begg G.S."/>
            <person name="Quilliam R.S."/>
            <person name="Squire G.R."/>
            <person name="Poole P.S."/>
            <person name="Young P.W."/>
            <person name="Iannetta P.M."/>
            <person name="James E.K."/>
        </authorList>
    </citation>
    <scope>NUCLEOTIDE SEQUENCE [LARGE SCALE GENOMIC DNA]</scope>
    <source>
        <strain evidence="1 2">JHI1118</strain>
    </source>
</reference>
<sequence length="69" mass="7891">MAKMKTIKIRPCFSPGRRRGAAPYARRDEQRIVAIRSVDLIIAHNTGFNRPLYEALSSPGYRLNQAHRP</sequence>
<dbReference type="AlphaFoldDB" id="A0A6L9UFN6"/>
<evidence type="ECO:0000313" key="2">
    <source>
        <dbReference type="Proteomes" id="UP000483035"/>
    </source>
</evidence>